<dbReference type="EMBL" id="CP134876">
    <property type="protein sequence ID" value="WNM39161.1"/>
    <property type="molecule type" value="Genomic_DNA"/>
</dbReference>
<dbReference type="RefSeq" id="WP_313721068.1">
    <property type="nucleotide sequence ID" value="NZ_CP134876.1"/>
</dbReference>
<dbReference type="Proteomes" id="UP001303001">
    <property type="component" value="Chromosome"/>
</dbReference>
<accession>A0ABY9ZV67</accession>
<proteinExistence type="predicted"/>
<sequence length="82" mass="8768">MFVVAGAAADQVNQVVAGLDLPQATSNSLFDNAHWATPLLDGAVTRLLTYGLPALPSGTRVYGHRPLRLLCHLMDLRPPPAH</sequence>
<evidence type="ECO:0000313" key="2">
    <source>
        <dbReference type="Proteomes" id="UP001303001"/>
    </source>
</evidence>
<keyword evidence="2" id="KW-1185">Reference proteome</keyword>
<evidence type="ECO:0000313" key="1">
    <source>
        <dbReference type="EMBL" id="WNM39161.1"/>
    </source>
</evidence>
<gene>
    <name evidence="1" type="ORF">RMN56_29250</name>
</gene>
<name>A0ABY9ZV67_9ACTN</name>
<protein>
    <submittedName>
        <fullName evidence="1">Uncharacterized protein</fullName>
    </submittedName>
</protein>
<reference evidence="1 2" key="1">
    <citation type="submission" date="2023-09" db="EMBL/GenBank/DDBJ databases">
        <title>Micromonospora halotolerans DSM 45598 genome sequence.</title>
        <authorList>
            <person name="Mo P."/>
        </authorList>
    </citation>
    <scope>NUCLEOTIDE SEQUENCE [LARGE SCALE GENOMIC DNA]</scope>
    <source>
        <strain evidence="1 2">DSM 45598</strain>
    </source>
</reference>
<organism evidence="1 2">
    <name type="scientific">Micromonospora halotolerans</name>
    <dbReference type="NCBI Taxonomy" id="709879"/>
    <lineage>
        <taxon>Bacteria</taxon>
        <taxon>Bacillati</taxon>
        <taxon>Actinomycetota</taxon>
        <taxon>Actinomycetes</taxon>
        <taxon>Micromonosporales</taxon>
        <taxon>Micromonosporaceae</taxon>
        <taxon>Micromonospora</taxon>
    </lineage>
</organism>